<keyword evidence="2" id="KW-0472">Membrane</keyword>
<evidence type="ECO:0000313" key="4">
    <source>
        <dbReference type="Proteomes" id="UP001230908"/>
    </source>
</evidence>
<comment type="caution">
    <text evidence="3">The sequence shown here is derived from an EMBL/GenBank/DDBJ whole genome shotgun (WGS) entry which is preliminary data.</text>
</comment>
<dbReference type="EMBL" id="JAVHUY010000039">
    <property type="protein sequence ID" value="MDQ7909235.1"/>
    <property type="molecule type" value="Genomic_DNA"/>
</dbReference>
<keyword evidence="4" id="KW-1185">Reference proteome</keyword>
<organism evidence="3 4">
    <name type="scientific">Phytohabitans maris</name>
    <dbReference type="NCBI Taxonomy" id="3071409"/>
    <lineage>
        <taxon>Bacteria</taxon>
        <taxon>Bacillati</taxon>
        <taxon>Actinomycetota</taxon>
        <taxon>Actinomycetes</taxon>
        <taxon>Micromonosporales</taxon>
        <taxon>Micromonosporaceae</taxon>
    </lineage>
</organism>
<keyword evidence="2" id="KW-0812">Transmembrane</keyword>
<evidence type="ECO:0000256" key="1">
    <source>
        <dbReference type="SAM" id="MobiDB-lite"/>
    </source>
</evidence>
<gene>
    <name evidence="3" type="ORF">RB614_32410</name>
</gene>
<sequence>MLGLGAAGYPAAGAQAAPEGDGSFGIQLLDAPTDRRDDPRAHRYIVDHLAPGSVIHRRVRVVNNARDTLHIELYPAAATVNKSGFHFLPDRATNELTSWMSVKPASLTVDAGQAVTPTVTITVPPRASAGERYAVVWAAVSSAPGGAVRQVSRAGVRVYLNVGPGGDPPSGFDMGELTPGRGKDGTPWADVTVQNTGQRALDITGEMLLSDGPAGARAGPFKVAGGTTVGVGQSGKVTVPLPRNLPNGPWTARVDLRSGPVSRSASARVAFPDPGETGLIALFTGANTTRTVVAVSVLVPLVLLTGLAAVARRSRRRAASQAA</sequence>
<evidence type="ECO:0000256" key="2">
    <source>
        <dbReference type="SAM" id="Phobius"/>
    </source>
</evidence>
<evidence type="ECO:0000313" key="3">
    <source>
        <dbReference type="EMBL" id="MDQ7909235.1"/>
    </source>
</evidence>
<protein>
    <recommendedName>
        <fullName evidence="5">Peptidase</fullName>
    </recommendedName>
</protein>
<proteinExistence type="predicted"/>
<feature type="transmembrane region" description="Helical" evidence="2">
    <location>
        <begin position="292"/>
        <end position="311"/>
    </location>
</feature>
<name>A0ABU0ZQF3_9ACTN</name>
<keyword evidence="2" id="KW-1133">Transmembrane helix</keyword>
<evidence type="ECO:0008006" key="5">
    <source>
        <dbReference type="Google" id="ProtNLM"/>
    </source>
</evidence>
<reference evidence="3 4" key="1">
    <citation type="submission" date="2023-08" db="EMBL/GenBank/DDBJ databases">
        <title>Phytohabitans sansha sp. nov., isolated from marine sediment.</title>
        <authorList>
            <person name="Zhao Y."/>
            <person name="Yi K."/>
        </authorList>
    </citation>
    <scope>NUCLEOTIDE SEQUENCE [LARGE SCALE GENOMIC DNA]</scope>
    <source>
        <strain evidence="3 4">ZYX-F-186</strain>
    </source>
</reference>
<dbReference type="RefSeq" id="WP_308716491.1">
    <property type="nucleotide sequence ID" value="NZ_JAVHUY010000039.1"/>
</dbReference>
<feature type="region of interest" description="Disordered" evidence="1">
    <location>
        <begin position="14"/>
        <end position="37"/>
    </location>
</feature>
<dbReference type="Proteomes" id="UP001230908">
    <property type="component" value="Unassembled WGS sequence"/>
</dbReference>
<accession>A0ABU0ZQF3</accession>